<dbReference type="EMBL" id="JARXHW010000002">
    <property type="protein sequence ID" value="MDQ8206194.1"/>
    <property type="molecule type" value="Genomic_DNA"/>
</dbReference>
<comment type="caution">
    <text evidence="2">The sequence shown here is derived from an EMBL/GenBank/DDBJ whole genome shotgun (WGS) entry which is preliminary data.</text>
</comment>
<sequence>MQLKKHIKRAYHRSEPCRKCGGNHTTGGHDKAVDPEVYVEDEEEAVRVVRGSVES</sequence>
<evidence type="ECO:0000313" key="3">
    <source>
        <dbReference type="Proteomes" id="UP001225316"/>
    </source>
</evidence>
<proteinExistence type="predicted"/>
<feature type="compositionally biased region" description="Basic residues" evidence="1">
    <location>
        <begin position="1"/>
        <end position="11"/>
    </location>
</feature>
<organism evidence="2 3">
    <name type="scientific">Thalassobacterium maritimum</name>
    <dbReference type="NCBI Taxonomy" id="3041265"/>
    <lineage>
        <taxon>Bacteria</taxon>
        <taxon>Pseudomonadati</taxon>
        <taxon>Verrucomicrobiota</taxon>
        <taxon>Opitutia</taxon>
        <taxon>Puniceicoccales</taxon>
        <taxon>Coraliomargaritaceae</taxon>
        <taxon>Thalassobacterium</taxon>
    </lineage>
</organism>
<accession>A0ABU1APV8</accession>
<dbReference type="RefSeq" id="WP_308948198.1">
    <property type="nucleotide sequence ID" value="NZ_JARXHW010000002.1"/>
</dbReference>
<protein>
    <submittedName>
        <fullName evidence="2">Uncharacterized protein</fullName>
    </submittedName>
</protein>
<evidence type="ECO:0000256" key="1">
    <source>
        <dbReference type="SAM" id="MobiDB-lite"/>
    </source>
</evidence>
<feature type="region of interest" description="Disordered" evidence="1">
    <location>
        <begin position="1"/>
        <end position="34"/>
    </location>
</feature>
<gene>
    <name evidence="2" type="ORF">QEH52_01640</name>
</gene>
<dbReference type="Proteomes" id="UP001225316">
    <property type="component" value="Unassembled WGS sequence"/>
</dbReference>
<keyword evidence="3" id="KW-1185">Reference proteome</keyword>
<name>A0ABU1APV8_9BACT</name>
<evidence type="ECO:0000313" key="2">
    <source>
        <dbReference type="EMBL" id="MDQ8206194.1"/>
    </source>
</evidence>
<reference evidence="2 3" key="1">
    <citation type="submission" date="2023-04" db="EMBL/GenBank/DDBJ databases">
        <title>A novel bacteria isolated from coastal sediment.</title>
        <authorList>
            <person name="Liu X.-J."/>
            <person name="Du Z.-J."/>
        </authorList>
    </citation>
    <scope>NUCLEOTIDE SEQUENCE [LARGE SCALE GENOMIC DNA]</scope>
    <source>
        <strain evidence="2 3">SDUM461003</strain>
    </source>
</reference>